<gene>
    <name evidence="2" type="ORF">AUEXF2481DRAFT_257611</name>
</gene>
<evidence type="ECO:0000256" key="1">
    <source>
        <dbReference type="SAM" id="Phobius"/>
    </source>
</evidence>
<sequence>MIKFSNHISWLSMPDAEASGDAHQFLMVSCAFALWFLFLSFIAFMLCILLANNDFRAVCHQIARKTFSASVPVRAGFLAHLRAYLDSAIFTLMTHLRASLETTISNFSPHITYFKAAFNENVMGPTIRPALQDISTGIKSAQDCIAKLAVLTNNRIQDLMKDEQRINNLISGFLNLYFTATGVWAFCSWLSLPSLCLNGSFCFAFKVHFFYLPSIACLIYNALLIRNYIELHVPVIADYVFDSIHDATGYYWRNIEIQESLGISLPSSDNFTSQDDDLPDMEELFVSHMNRNTVPRPDNMVNLLADFIKLRDDLSVKLPELVHASFEATALQNGYFALHHNTMKEVIDDLSEGIRCKAIHDYVNLALEDIEEYMEDFP</sequence>
<dbReference type="InParanoid" id="A0A074YKZ2"/>
<dbReference type="HOGENOM" id="CLU_731554_0_0_1"/>
<dbReference type="EMBL" id="KL584761">
    <property type="protein sequence ID" value="KEQ94767.1"/>
    <property type="molecule type" value="Genomic_DNA"/>
</dbReference>
<proteinExistence type="predicted"/>
<keyword evidence="3" id="KW-1185">Reference proteome</keyword>
<feature type="transmembrane region" description="Helical" evidence="1">
    <location>
        <begin position="169"/>
        <end position="191"/>
    </location>
</feature>
<protein>
    <submittedName>
        <fullName evidence="2">Uncharacterized protein</fullName>
    </submittedName>
</protein>
<dbReference type="AlphaFoldDB" id="A0A074YKZ2"/>
<feature type="transmembrane region" description="Helical" evidence="1">
    <location>
        <begin position="203"/>
        <end position="223"/>
    </location>
</feature>
<keyword evidence="1" id="KW-1133">Transmembrane helix</keyword>
<evidence type="ECO:0000313" key="3">
    <source>
        <dbReference type="Proteomes" id="UP000030641"/>
    </source>
</evidence>
<keyword evidence="1" id="KW-0812">Transmembrane</keyword>
<dbReference type="GeneID" id="25363061"/>
<organism evidence="2 3">
    <name type="scientific">Aureobasidium subglaciale (strain EXF-2481)</name>
    <name type="common">Aureobasidium pullulans var. subglaciale</name>
    <dbReference type="NCBI Taxonomy" id="1043005"/>
    <lineage>
        <taxon>Eukaryota</taxon>
        <taxon>Fungi</taxon>
        <taxon>Dikarya</taxon>
        <taxon>Ascomycota</taxon>
        <taxon>Pezizomycotina</taxon>
        <taxon>Dothideomycetes</taxon>
        <taxon>Dothideomycetidae</taxon>
        <taxon>Dothideales</taxon>
        <taxon>Saccotheciaceae</taxon>
        <taxon>Aureobasidium</taxon>
    </lineage>
</organism>
<keyword evidence="1" id="KW-0472">Membrane</keyword>
<dbReference type="Proteomes" id="UP000030641">
    <property type="component" value="Unassembled WGS sequence"/>
</dbReference>
<dbReference type="RefSeq" id="XP_013343337.1">
    <property type="nucleotide sequence ID" value="XM_013487883.1"/>
</dbReference>
<name>A0A074YKZ2_AURSE</name>
<accession>A0A074YKZ2</accession>
<evidence type="ECO:0000313" key="2">
    <source>
        <dbReference type="EMBL" id="KEQ94767.1"/>
    </source>
</evidence>
<feature type="transmembrane region" description="Helical" evidence="1">
    <location>
        <begin position="25"/>
        <end position="51"/>
    </location>
</feature>
<reference evidence="2 3" key="1">
    <citation type="journal article" date="2014" name="BMC Genomics">
        <title>Genome sequencing of four Aureobasidium pullulans varieties: biotechnological potential, stress tolerance, and description of new species.</title>
        <authorList>
            <person name="Gostin Ar C."/>
            <person name="Ohm R.A."/>
            <person name="Kogej T."/>
            <person name="Sonjak S."/>
            <person name="Turk M."/>
            <person name="Zajc J."/>
            <person name="Zalar P."/>
            <person name="Grube M."/>
            <person name="Sun H."/>
            <person name="Han J."/>
            <person name="Sharma A."/>
            <person name="Chiniquy J."/>
            <person name="Ngan C.Y."/>
            <person name="Lipzen A."/>
            <person name="Barry K."/>
            <person name="Grigoriev I.V."/>
            <person name="Gunde-Cimerman N."/>
        </authorList>
    </citation>
    <scope>NUCLEOTIDE SEQUENCE [LARGE SCALE GENOMIC DNA]</scope>
    <source>
        <strain evidence="2 3">EXF-2481</strain>
    </source>
</reference>
<dbReference type="OrthoDB" id="10344457at2759"/>